<dbReference type="PANTHER" id="PTHR11133">
    <property type="entry name" value="SACCHAROPINE DEHYDROGENASE"/>
    <property type="match status" value="1"/>
</dbReference>
<dbReference type="Proteomes" id="UP001357452">
    <property type="component" value="Unassembled WGS sequence"/>
</dbReference>
<protein>
    <submittedName>
        <fullName evidence="4">Saccharopine dehydrogenase C-terminal domain-containing protein</fullName>
    </submittedName>
</protein>
<evidence type="ECO:0000259" key="2">
    <source>
        <dbReference type="Pfam" id="PF03435"/>
    </source>
</evidence>
<dbReference type="Gene3D" id="3.40.50.720">
    <property type="entry name" value="NAD(P)-binding Rossmann-like Domain"/>
    <property type="match status" value="1"/>
</dbReference>
<dbReference type="Gene3D" id="3.30.360.10">
    <property type="entry name" value="Dihydrodipicolinate Reductase, domain 2"/>
    <property type="match status" value="1"/>
</dbReference>
<dbReference type="PANTHER" id="PTHR11133:SF22">
    <property type="entry name" value="ALPHA-AMINOADIPIC SEMIALDEHYDE SYNTHASE, MITOCHONDRIAL"/>
    <property type="match status" value="1"/>
</dbReference>
<evidence type="ECO:0000313" key="4">
    <source>
        <dbReference type="EMBL" id="MEE6187968.1"/>
    </source>
</evidence>
<dbReference type="EMBL" id="JAZGLY010000007">
    <property type="protein sequence ID" value="MEE6187968.1"/>
    <property type="molecule type" value="Genomic_DNA"/>
</dbReference>
<dbReference type="InterPro" id="IPR005097">
    <property type="entry name" value="Sacchrp_dh_NADP-bd"/>
</dbReference>
<dbReference type="InterPro" id="IPR036291">
    <property type="entry name" value="NAD(P)-bd_dom_sf"/>
</dbReference>
<accession>A0ABU7RJ03</accession>
<dbReference type="RefSeq" id="WP_330975373.1">
    <property type="nucleotide sequence ID" value="NZ_JAZGLY010000007.1"/>
</dbReference>
<dbReference type="InterPro" id="IPR032095">
    <property type="entry name" value="Sacchrp_dh-like_C"/>
</dbReference>
<organism evidence="4 5">
    <name type="scientific">Niabella digestorum</name>
    <dbReference type="NCBI Taxonomy" id="3117701"/>
    <lineage>
        <taxon>Bacteria</taxon>
        <taxon>Pseudomonadati</taxon>
        <taxon>Bacteroidota</taxon>
        <taxon>Chitinophagia</taxon>
        <taxon>Chitinophagales</taxon>
        <taxon>Chitinophagaceae</taxon>
        <taxon>Niabella</taxon>
    </lineage>
</organism>
<comment type="caution">
    <text evidence="4">The sequence shown here is derived from an EMBL/GenBank/DDBJ whole genome shotgun (WGS) entry which is preliminary data.</text>
</comment>
<reference evidence="4 5" key="1">
    <citation type="submission" date="2024-01" db="EMBL/GenBank/DDBJ databases">
        <title>Niabella digestum sp. nov., isolated from waste digestion system.</title>
        <authorList>
            <person name="Zhang L."/>
        </authorList>
    </citation>
    <scope>NUCLEOTIDE SEQUENCE [LARGE SCALE GENOMIC DNA]</scope>
    <source>
        <strain evidence="4 5">A18</strain>
    </source>
</reference>
<gene>
    <name evidence="4" type="ORF">V2H41_11855</name>
</gene>
<evidence type="ECO:0000313" key="5">
    <source>
        <dbReference type="Proteomes" id="UP001357452"/>
    </source>
</evidence>
<keyword evidence="5" id="KW-1185">Reference proteome</keyword>
<dbReference type="SUPFAM" id="SSF55347">
    <property type="entry name" value="Glyceraldehyde-3-phosphate dehydrogenase-like, C-terminal domain"/>
    <property type="match status" value="1"/>
</dbReference>
<evidence type="ECO:0000256" key="1">
    <source>
        <dbReference type="ARBA" id="ARBA00023002"/>
    </source>
</evidence>
<dbReference type="Gene3D" id="1.10.1870.10">
    <property type="entry name" value="Domain 3, Saccharopine reductase"/>
    <property type="match status" value="1"/>
</dbReference>
<feature type="domain" description="Saccharopine dehydrogenase NADP binding" evidence="2">
    <location>
        <begin position="8"/>
        <end position="124"/>
    </location>
</feature>
<dbReference type="Pfam" id="PF16653">
    <property type="entry name" value="Sacchrp_dh_C"/>
    <property type="match status" value="1"/>
</dbReference>
<dbReference type="SUPFAM" id="SSF51735">
    <property type="entry name" value="NAD(P)-binding Rossmann-fold domains"/>
    <property type="match status" value="1"/>
</dbReference>
<keyword evidence="1" id="KW-0560">Oxidoreductase</keyword>
<proteinExistence type="predicted"/>
<feature type="domain" description="Saccharopine dehydrogenase-like C-terminal" evidence="3">
    <location>
        <begin position="130"/>
        <end position="438"/>
    </location>
</feature>
<sequence>MSSASKNILLFGAGKSATVLIRYLLQKAQQYNWTLTVAEADVQLALAKTQSHPRSAVLKLDVTQNDARMGAIQNADVVISLLPPHLHYLVAKDCIAHKKHLLTASYVDEKIRLHEKDIQQSGILFLCEMGLDPGIDHMSAMRLIDEIKSQGGNIKSFKSHCGGLVAPESDDNPWHYKISWNPANVVNAGKAGAVYRDGHQTVRLSYTDVFNSCKRVATPAIGEWAYYANRDSLPYMQLYNLQETATFIRTTLRHPDFCKGWQHLVDAGLTDNEHSMEKFRNAPVNTWLRHVLQHRYRVQSFEEYLKEIVLHPDRPLIRQQFEYLGLTGETLIPEHIYSAADILQHFLESRLKLRESDKDMVIMLHEIVYEQNGTLHKINSSLMVKGDDHQQTAMAKTVGLPLGIAAELILNNELSLKGLHIPIIKDIYVPVLRKLKENNLKFIEI</sequence>
<name>A0ABU7RJ03_9BACT</name>
<dbReference type="Pfam" id="PF03435">
    <property type="entry name" value="Sacchrp_dh_NADP"/>
    <property type="match status" value="1"/>
</dbReference>
<dbReference type="InterPro" id="IPR051168">
    <property type="entry name" value="AASS"/>
</dbReference>
<evidence type="ECO:0000259" key="3">
    <source>
        <dbReference type="Pfam" id="PF16653"/>
    </source>
</evidence>